<evidence type="ECO:0000313" key="1">
    <source>
        <dbReference type="EMBL" id="KKM01160.1"/>
    </source>
</evidence>
<sequence length="25" mass="2772">LFMVKEKIVELFGGITIHPLSTEGI</sequence>
<proteinExistence type="predicted"/>
<name>A0A0F9GQP5_9ZZZZ</name>
<reference evidence="1" key="1">
    <citation type="journal article" date="2015" name="Nature">
        <title>Complex archaea that bridge the gap between prokaryotes and eukaryotes.</title>
        <authorList>
            <person name="Spang A."/>
            <person name="Saw J.H."/>
            <person name="Jorgensen S.L."/>
            <person name="Zaremba-Niedzwiedzka K."/>
            <person name="Martijn J."/>
            <person name="Lind A.E."/>
            <person name="van Eijk R."/>
            <person name="Schleper C."/>
            <person name="Guy L."/>
            <person name="Ettema T.J."/>
        </authorList>
    </citation>
    <scope>NUCLEOTIDE SEQUENCE</scope>
</reference>
<feature type="non-terminal residue" evidence="1">
    <location>
        <position position="1"/>
    </location>
</feature>
<gene>
    <name evidence="1" type="ORF">LCGC14_1797140</name>
</gene>
<dbReference type="EMBL" id="LAZR01017259">
    <property type="protein sequence ID" value="KKM01160.1"/>
    <property type="molecule type" value="Genomic_DNA"/>
</dbReference>
<dbReference type="AlphaFoldDB" id="A0A0F9GQP5"/>
<comment type="caution">
    <text evidence="1">The sequence shown here is derived from an EMBL/GenBank/DDBJ whole genome shotgun (WGS) entry which is preliminary data.</text>
</comment>
<protein>
    <submittedName>
        <fullName evidence="1">Uncharacterized protein</fullName>
    </submittedName>
</protein>
<accession>A0A0F9GQP5</accession>
<organism evidence="1">
    <name type="scientific">marine sediment metagenome</name>
    <dbReference type="NCBI Taxonomy" id="412755"/>
    <lineage>
        <taxon>unclassified sequences</taxon>
        <taxon>metagenomes</taxon>
        <taxon>ecological metagenomes</taxon>
    </lineage>
</organism>